<accession>X0W634</accession>
<dbReference type="AlphaFoldDB" id="X0W634"/>
<name>X0W634_9ZZZZ</name>
<sequence>DPEAQTYGTFDLRWQEGSRYVSDLPLQLPFDPLPGHWWLIVHIETGLLVTGERALGFEPTPIDFRVLTDTLPTGVTMRVPEAFDEVTAQGDQWAGGRAWQYDGGEVALWWAPGPTEELLLNNAVVMLEATHDAENPPEVLSVEQTEWQSRTAFLFRETWPGYKGGPSEVWVIQDEDFWLYVLRVRAVGGESIHTLVREVGATLTFVD</sequence>
<feature type="non-terminal residue" evidence="1">
    <location>
        <position position="1"/>
    </location>
</feature>
<evidence type="ECO:0000313" key="1">
    <source>
        <dbReference type="EMBL" id="GAG20068.1"/>
    </source>
</evidence>
<organism evidence="1">
    <name type="scientific">marine sediment metagenome</name>
    <dbReference type="NCBI Taxonomy" id="412755"/>
    <lineage>
        <taxon>unclassified sequences</taxon>
        <taxon>metagenomes</taxon>
        <taxon>ecological metagenomes</taxon>
    </lineage>
</organism>
<reference evidence="1" key="1">
    <citation type="journal article" date="2014" name="Front. Microbiol.">
        <title>High frequency of phylogenetically diverse reductive dehalogenase-homologous genes in deep subseafloor sedimentary metagenomes.</title>
        <authorList>
            <person name="Kawai M."/>
            <person name="Futagami T."/>
            <person name="Toyoda A."/>
            <person name="Takaki Y."/>
            <person name="Nishi S."/>
            <person name="Hori S."/>
            <person name="Arai W."/>
            <person name="Tsubouchi T."/>
            <person name="Morono Y."/>
            <person name="Uchiyama I."/>
            <person name="Ito T."/>
            <person name="Fujiyama A."/>
            <person name="Inagaki F."/>
            <person name="Takami H."/>
        </authorList>
    </citation>
    <scope>NUCLEOTIDE SEQUENCE</scope>
    <source>
        <strain evidence="1">Expedition CK06-06</strain>
    </source>
</reference>
<proteinExistence type="predicted"/>
<protein>
    <submittedName>
        <fullName evidence="1">Uncharacterized protein</fullName>
    </submittedName>
</protein>
<gene>
    <name evidence="1" type="ORF">S01H1_56636</name>
</gene>
<dbReference type="EMBL" id="BARS01036887">
    <property type="protein sequence ID" value="GAG20068.1"/>
    <property type="molecule type" value="Genomic_DNA"/>
</dbReference>
<comment type="caution">
    <text evidence="1">The sequence shown here is derived from an EMBL/GenBank/DDBJ whole genome shotgun (WGS) entry which is preliminary data.</text>
</comment>